<keyword evidence="1" id="KW-0812">Transmembrane</keyword>
<dbReference type="EMBL" id="HBUF01506876">
    <property type="protein sequence ID" value="CAG6745659.1"/>
    <property type="molecule type" value="Transcribed_RNA"/>
</dbReference>
<reference evidence="2" key="1">
    <citation type="submission" date="2021-05" db="EMBL/GenBank/DDBJ databases">
        <authorList>
            <person name="Alioto T."/>
            <person name="Alioto T."/>
            <person name="Gomez Garrido J."/>
        </authorList>
    </citation>
    <scope>NUCLEOTIDE SEQUENCE</scope>
</reference>
<accession>A0A8D8ZEV1</accession>
<organism evidence="2">
    <name type="scientific">Cacopsylla melanoneura</name>
    <dbReference type="NCBI Taxonomy" id="428564"/>
    <lineage>
        <taxon>Eukaryota</taxon>
        <taxon>Metazoa</taxon>
        <taxon>Ecdysozoa</taxon>
        <taxon>Arthropoda</taxon>
        <taxon>Hexapoda</taxon>
        <taxon>Insecta</taxon>
        <taxon>Pterygota</taxon>
        <taxon>Neoptera</taxon>
        <taxon>Paraneoptera</taxon>
        <taxon>Hemiptera</taxon>
        <taxon>Sternorrhyncha</taxon>
        <taxon>Psylloidea</taxon>
        <taxon>Psyllidae</taxon>
        <taxon>Psyllinae</taxon>
        <taxon>Cacopsylla</taxon>
    </lineage>
</organism>
<sequence length="160" mass="18285">MVGCCGKVFNCTSVIFLGLVFATGTFFYLHWYSCSFEISKVLEPHNIVDHLDCRKNILDVFFLGVQWIRNCGIFEWIIAIDFNSAFCFRTQRHQADDKDSLVKIDFNESFDQVIIYIPGFKLTSQEQSVLSREVILGNCNIGITLEISIQVSNEIAHSDI</sequence>
<evidence type="ECO:0000313" key="2">
    <source>
        <dbReference type="EMBL" id="CAG6745659.1"/>
    </source>
</evidence>
<keyword evidence="1" id="KW-1133">Transmembrane helix</keyword>
<keyword evidence="1" id="KW-0472">Membrane</keyword>
<feature type="transmembrane region" description="Helical" evidence="1">
    <location>
        <begin position="12"/>
        <end position="31"/>
    </location>
</feature>
<proteinExistence type="predicted"/>
<dbReference type="EMBL" id="HBUF01506901">
    <property type="protein sequence ID" value="CAG6745749.1"/>
    <property type="molecule type" value="Transcribed_RNA"/>
</dbReference>
<name>A0A8D8ZEV1_9HEMI</name>
<dbReference type="AlphaFoldDB" id="A0A8D8ZEV1"/>
<evidence type="ECO:0000256" key="1">
    <source>
        <dbReference type="SAM" id="Phobius"/>
    </source>
</evidence>
<protein>
    <submittedName>
        <fullName evidence="2">Uncharacterized protein</fullName>
    </submittedName>
</protein>